<dbReference type="Pfam" id="PF25137">
    <property type="entry name" value="ADH_Fe_C"/>
    <property type="match status" value="1"/>
</dbReference>
<dbReference type="PROSITE" id="PS00913">
    <property type="entry name" value="ADH_IRON_1"/>
    <property type="match status" value="1"/>
</dbReference>
<dbReference type="FunFam" id="3.40.50.1970:FF:000003">
    <property type="entry name" value="Alcohol dehydrogenase, iron-containing"/>
    <property type="match status" value="1"/>
</dbReference>
<evidence type="ECO:0000256" key="2">
    <source>
        <dbReference type="ARBA" id="ARBA00007358"/>
    </source>
</evidence>
<dbReference type="GO" id="GO:0046872">
    <property type="term" value="F:metal ion binding"/>
    <property type="evidence" value="ECO:0007669"/>
    <property type="project" value="InterPro"/>
</dbReference>
<evidence type="ECO:0000259" key="5">
    <source>
        <dbReference type="Pfam" id="PF00465"/>
    </source>
</evidence>
<dbReference type="Gene3D" id="1.20.1090.10">
    <property type="entry name" value="Dehydroquinate synthase-like - alpha domain"/>
    <property type="match status" value="1"/>
</dbReference>
<proteinExistence type="inferred from homology"/>
<dbReference type="Proteomes" id="UP000253506">
    <property type="component" value="Unassembled WGS sequence"/>
</dbReference>
<evidence type="ECO:0000256" key="4">
    <source>
        <dbReference type="ARBA" id="ARBA00023027"/>
    </source>
</evidence>
<dbReference type="FunFam" id="1.20.1090.10:FF:000001">
    <property type="entry name" value="Aldehyde-alcohol dehydrogenase"/>
    <property type="match status" value="1"/>
</dbReference>
<dbReference type="EMBL" id="QPJQ01000060">
    <property type="protein sequence ID" value="RCW91819.1"/>
    <property type="molecule type" value="Genomic_DNA"/>
</dbReference>
<feature type="domain" description="Fe-containing alcohol dehydrogenase-like C-terminal" evidence="6">
    <location>
        <begin position="195"/>
        <end position="390"/>
    </location>
</feature>
<evidence type="ECO:0000259" key="6">
    <source>
        <dbReference type="Pfam" id="PF25137"/>
    </source>
</evidence>
<accession>A0A368ZEK6</accession>
<gene>
    <name evidence="7" type="ORF">DFP77_1606</name>
</gene>
<evidence type="ECO:0000256" key="1">
    <source>
        <dbReference type="ARBA" id="ARBA00001962"/>
    </source>
</evidence>
<protein>
    <submittedName>
        <fullName evidence="7">Alcohol dehydrogenase/alcohol dehydrogenase</fullName>
    </submittedName>
</protein>
<comment type="cofactor">
    <cofactor evidence="1">
        <name>Fe cation</name>
        <dbReference type="ChEBI" id="CHEBI:24875"/>
    </cofactor>
</comment>
<dbReference type="PANTHER" id="PTHR11496:SF102">
    <property type="entry name" value="ALCOHOL DEHYDROGENASE 4"/>
    <property type="match status" value="1"/>
</dbReference>
<dbReference type="InterPro" id="IPR056798">
    <property type="entry name" value="ADH_Fe_C"/>
</dbReference>
<keyword evidence="4" id="KW-0520">NAD</keyword>
<dbReference type="AlphaFoldDB" id="A0A368ZEK6"/>
<comment type="similarity">
    <text evidence="2">Belongs to the iron-containing alcohol dehydrogenase family.</text>
</comment>
<reference evidence="7 8" key="1">
    <citation type="submission" date="2018-07" db="EMBL/GenBank/DDBJ databases">
        <title>Genomic Encyclopedia of Type Strains, Phase III (KMG-III): the genomes of soil and plant-associated and newly described type strains.</title>
        <authorList>
            <person name="Whitman W."/>
        </authorList>
    </citation>
    <scope>NUCLEOTIDE SEQUENCE [LARGE SCALE GENOMIC DNA]</scope>
    <source>
        <strain evidence="7 8">CECT 7731</strain>
    </source>
</reference>
<evidence type="ECO:0000313" key="7">
    <source>
        <dbReference type="EMBL" id="RCW91819.1"/>
    </source>
</evidence>
<keyword evidence="3" id="KW-0560">Oxidoreductase</keyword>
<dbReference type="CDD" id="cd08551">
    <property type="entry name" value="Fe-ADH"/>
    <property type="match status" value="1"/>
</dbReference>
<dbReference type="GO" id="GO:0004022">
    <property type="term" value="F:alcohol dehydrogenase (NAD+) activity"/>
    <property type="evidence" value="ECO:0007669"/>
    <property type="project" value="TreeGrafter"/>
</dbReference>
<feature type="domain" description="Alcohol dehydrogenase iron-type/glycerol dehydrogenase GldA" evidence="5">
    <location>
        <begin position="16"/>
        <end position="183"/>
    </location>
</feature>
<dbReference type="Gene3D" id="3.40.50.1970">
    <property type="match status" value="1"/>
</dbReference>
<evidence type="ECO:0000313" key="8">
    <source>
        <dbReference type="Proteomes" id="UP000253506"/>
    </source>
</evidence>
<organism evidence="7 8">
    <name type="scientific">Marinomonas foliarum</name>
    <dbReference type="NCBI Taxonomy" id="491950"/>
    <lineage>
        <taxon>Bacteria</taxon>
        <taxon>Pseudomonadati</taxon>
        <taxon>Pseudomonadota</taxon>
        <taxon>Gammaproteobacteria</taxon>
        <taxon>Oceanospirillales</taxon>
        <taxon>Oceanospirillaceae</taxon>
        <taxon>Marinomonas</taxon>
    </lineage>
</organism>
<dbReference type="InterPro" id="IPR018211">
    <property type="entry name" value="ADH_Fe_CS"/>
</dbReference>
<comment type="caution">
    <text evidence="7">The sequence shown here is derived from an EMBL/GenBank/DDBJ whole genome shotgun (WGS) entry which is preliminary data.</text>
</comment>
<dbReference type="PANTHER" id="PTHR11496">
    <property type="entry name" value="ALCOHOL DEHYDROGENASE"/>
    <property type="match status" value="1"/>
</dbReference>
<name>A0A368ZEK6_9GAMM</name>
<dbReference type="InterPro" id="IPR039697">
    <property type="entry name" value="Alcohol_dehydrogenase_Fe"/>
</dbReference>
<dbReference type="SUPFAM" id="SSF56796">
    <property type="entry name" value="Dehydroquinate synthase-like"/>
    <property type="match status" value="1"/>
</dbReference>
<dbReference type="InterPro" id="IPR001670">
    <property type="entry name" value="ADH_Fe/GldA"/>
</dbReference>
<sequence length="395" mass="41745">MPPQGDAMQNFNFFFPTTLKSGYGLAKQAGELLKPFVKEKLLVVTDKGLLDSGTLNGFFESLDVAGLKYDLYQDVQPNPSSTVIDDAVAFLKSSNCDAIIGIGGGSSIDAAKAVAAMATNPGSILDYEGFDKLINDPMPLFAIPTTSGTGSECTASTVVTNPENHFKTAIISPRLFPKIAILDAELTMKLPPAITASTGMDALTHAIESYVSKMANPISRALAIEAIKMISQNITKSYFVGSDVSARENMLVASFLAGVAFSLSKLGNVHAISHTFGGIFNIPHGVANAALLPYVLKFNMPACPGLFKEIAVAMGENVDGLDDHSAGCKAIDAVVRLNTAMDVPANVKELGVELGKLPQMVQDSMRSGNVLINPRLTKASDIEQIITDAYHGNLG</sequence>
<evidence type="ECO:0000256" key="3">
    <source>
        <dbReference type="ARBA" id="ARBA00023002"/>
    </source>
</evidence>
<dbReference type="Pfam" id="PF00465">
    <property type="entry name" value="Fe-ADH"/>
    <property type="match status" value="1"/>
</dbReference>